<protein>
    <recommendedName>
        <fullName evidence="2">SPOR domain-containing protein</fullName>
    </recommendedName>
</protein>
<dbReference type="Gene3D" id="3.30.70.1070">
    <property type="entry name" value="Sporulation related repeat"/>
    <property type="match status" value="1"/>
</dbReference>
<evidence type="ECO:0000259" key="2">
    <source>
        <dbReference type="PROSITE" id="PS51724"/>
    </source>
</evidence>
<gene>
    <name evidence="3" type="ORF">METZ01_LOCUS34867</name>
</gene>
<dbReference type="InterPro" id="IPR036680">
    <property type="entry name" value="SPOR-like_sf"/>
</dbReference>
<keyword evidence="1" id="KW-1133">Transmembrane helix</keyword>
<dbReference type="Pfam" id="PF05036">
    <property type="entry name" value="SPOR"/>
    <property type="match status" value="1"/>
</dbReference>
<accession>A0A381QWU7</accession>
<feature type="transmembrane region" description="Helical" evidence="1">
    <location>
        <begin position="9"/>
        <end position="29"/>
    </location>
</feature>
<sequence>MNKKRAIKLLLLWLATFIMAGIVSVLIYVQMAVNQENVAVSLEIDPPETEAENISIEQVGEETEIEPKPGAVGTADISEDTEFSHLVETPKPYWEVFPISSSGVSADNWHTILVQNRFKIDHTITPLSKRDWHLVRINNSIRVQFHSEMEAVKDILSRKKRGKFSIQLISIEDDRFPLAVSLMSRLLHDGHYAYLHRTDAEFDGKFWYRIRVGFFKNLEDARSTGEKILEKYQNDELFSAKYWPVQPGPQELSRPVIDLRQPLNKPWVIELPLYKAQSKALQDLAVLNTETDFSYISQKLKSASTGKLVFRIRIGFFETKKEAAGMIYRLKKKFPQFKRMKRIRL</sequence>
<dbReference type="EMBL" id="UINC01001487">
    <property type="protein sequence ID" value="SUZ82013.1"/>
    <property type="molecule type" value="Genomic_DNA"/>
</dbReference>
<keyword evidence="1" id="KW-0812">Transmembrane</keyword>
<dbReference type="InterPro" id="IPR007730">
    <property type="entry name" value="SPOR-like_dom"/>
</dbReference>
<organism evidence="3">
    <name type="scientific">marine metagenome</name>
    <dbReference type="NCBI Taxonomy" id="408172"/>
    <lineage>
        <taxon>unclassified sequences</taxon>
        <taxon>metagenomes</taxon>
        <taxon>ecological metagenomes</taxon>
    </lineage>
</organism>
<dbReference type="GO" id="GO:0042834">
    <property type="term" value="F:peptidoglycan binding"/>
    <property type="evidence" value="ECO:0007669"/>
    <property type="project" value="InterPro"/>
</dbReference>
<evidence type="ECO:0000256" key="1">
    <source>
        <dbReference type="SAM" id="Phobius"/>
    </source>
</evidence>
<evidence type="ECO:0000313" key="3">
    <source>
        <dbReference type="EMBL" id="SUZ82013.1"/>
    </source>
</evidence>
<dbReference type="PROSITE" id="PS51724">
    <property type="entry name" value="SPOR"/>
    <property type="match status" value="1"/>
</dbReference>
<keyword evidence="1" id="KW-0472">Membrane</keyword>
<reference evidence="3" key="1">
    <citation type="submission" date="2018-05" db="EMBL/GenBank/DDBJ databases">
        <authorList>
            <person name="Lanie J.A."/>
            <person name="Ng W.-L."/>
            <person name="Kazmierczak K.M."/>
            <person name="Andrzejewski T.M."/>
            <person name="Davidsen T.M."/>
            <person name="Wayne K.J."/>
            <person name="Tettelin H."/>
            <person name="Glass J.I."/>
            <person name="Rusch D."/>
            <person name="Podicherti R."/>
            <person name="Tsui H.-C.T."/>
            <person name="Winkler M.E."/>
        </authorList>
    </citation>
    <scope>NUCLEOTIDE SEQUENCE</scope>
</reference>
<dbReference type="AlphaFoldDB" id="A0A381QWU7"/>
<name>A0A381QWU7_9ZZZZ</name>
<feature type="domain" description="SPOR" evidence="2">
    <location>
        <begin position="261"/>
        <end position="344"/>
    </location>
</feature>
<proteinExistence type="predicted"/>